<dbReference type="InterPro" id="IPR036514">
    <property type="entry name" value="SGNH_hydro_sf"/>
</dbReference>
<dbReference type="InterPro" id="IPR051532">
    <property type="entry name" value="Ester_Hydrolysis_Enzymes"/>
</dbReference>
<name>A0A919ID91_9ACTN</name>
<sequence length="216" mass="21983">MVINFAVLGDSIAYGQGASRPADTVTARLSVDLTAAELPHRARVFAVPGARSADLAAQVATALPWSPDLALIIIGANDLTRFVPPADAADQLGAAVRALRAAGAEVIVAPAPDLSVVPWVPVEMRGAVRAASALLHDAQSRAAVAEGAHVADIGMSSAAGFARDRSLFSADRFHPSSAGYAVIAGALTATVRDVARNLAGAPPATLTTHRRTSGAR</sequence>
<feature type="domain" description="SGNH hydrolase-type esterase" evidence="1">
    <location>
        <begin position="7"/>
        <end position="182"/>
    </location>
</feature>
<dbReference type="PANTHER" id="PTHR30383">
    <property type="entry name" value="THIOESTERASE 1/PROTEASE 1/LYSOPHOSPHOLIPASE L1"/>
    <property type="match status" value="1"/>
</dbReference>
<dbReference type="Gene3D" id="3.40.50.1110">
    <property type="entry name" value="SGNH hydrolase"/>
    <property type="match status" value="1"/>
</dbReference>
<reference evidence="2" key="1">
    <citation type="submission" date="2021-01" db="EMBL/GenBank/DDBJ databases">
        <title>Whole genome shotgun sequence of Actinoplanes cyaneus NBRC 14990.</title>
        <authorList>
            <person name="Komaki H."/>
            <person name="Tamura T."/>
        </authorList>
    </citation>
    <scope>NUCLEOTIDE SEQUENCE</scope>
    <source>
        <strain evidence="2">NBRC 14990</strain>
    </source>
</reference>
<accession>A0A919ID91</accession>
<dbReference type="EMBL" id="BOMH01000001">
    <property type="protein sequence ID" value="GID62267.1"/>
    <property type="molecule type" value="Genomic_DNA"/>
</dbReference>
<gene>
    <name evidence="2" type="ORF">Acy02nite_01480</name>
</gene>
<dbReference type="InterPro" id="IPR013830">
    <property type="entry name" value="SGNH_hydro"/>
</dbReference>
<protein>
    <submittedName>
        <fullName evidence="2">SGNH hydrolase</fullName>
    </submittedName>
</protein>
<evidence type="ECO:0000313" key="2">
    <source>
        <dbReference type="EMBL" id="GID62267.1"/>
    </source>
</evidence>
<keyword evidence="2" id="KW-0378">Hydrolase</keyword>
<dbReference type="PANTHER" id="PTHR30383:SF5">
    <property type="entry name" value="SGNH HYDROLASE-TYPE ESTERASE DOMAIN-CONTAINING PROTEIN"/>
    <property type="match status" value="1"/>
</dbReference>
<proteinExistence type="predicted"/>
<dbReference type="AlphaFoldDB" id="A0A919ID91"/>
<comment type="caution">
    <text evidence="2">The sequence shown here is derived from an EMBL/GenBank/DDBJ whole genome shotgun (WGS) entry which is preliminary data.</text>
</comment>
<evidence type="ECO:0000259" key="1">
    <source>
        <dbReference type="Pfam" id="PF13472"/>
    </source>
</evidence>
<organism evidence="2 3">
    <name type="scientific">Actinoplanes cyaneus</name>
    <dbReference type="NCBI Taxonomy" id="52696"/>
    <lineage>
        <taxon>Bacteria</taxon>
        <taxon>Bacillati</taxon>
        <taxon>Actinomycetota</taxon>
        <taxon>Actinomycetes</taxon>
        <taxon>Micromonosporales</taxon>
        <taxon>Micromonosporaceae</taxon>
        <taxon>Actinoplanes</taxon>
    </lineage>
</organism>
<dbReference type="RefSeq" id="WP_203737462.1">
    <property type="nucleotide sequence ID" value="NZ_BAAAUC010000002.1"/>
</dbReference>
<dbReference type="SUPFAM" id="SSF52266">
    <property type="entry name" value="SGNH hydrolase"/>
    <property type="match status" value="1"/>
</dbReference>
<dbReference type="Pfam" id="PF13472">
    <property type="entry name" value="Lipase_GDSL_2"/>
    <property type="match status" value="1"/>
</dbReference>
<dbReference type="CDD" id="cd01836">
    <property type="entry name" value="FeeA_FeeB_like"/>
    <property type="match status" value="1"/>
</dbReference>
<dbReference type="GO" id="GO:0004622">
    <property type="term" value="F:phosphatidylcholine lysophospholipase activity"/>
    <property type="evidence" value="ECO:0007669"/>
    <property type="project" value="TreeGrafter"/>
</dbReference>
<dbReference type="Proteomes" id="UP000619479">
    <property type="component" value="Unassembled WGS sequence"/>
</dbReference>
<keyword evidence="3" id="KW-1185">Reference proteome</keyword>
<evidence type="ECO:0000313" key="3">
    <source>
        <dbReference type="Proteomes" id="UP000619479"/>
    </source>
</evidence>